<evidence type="ECO:0000313" key="1">
    <source>
        <dbReference type="EMBL" id="BCK01327.1"/>
    </source>
</evidence>
<proteinExistence type="predicted"/>
<protein>
    <submittedName>
        <fullName evidence="1">Uncharacterized protein</fullName>
    </submittedName>
</protein>
<dbReference type="EMBL" id="AP023368">
    <property type="protein sequence ID" value="BCK01327.1"/>
    <property type="molecule type" value="Genomic_DNA"/>
</dbReference>
<gene>
    <name evidence="1" type="ORF">bsdcttw_43670</name>
</gene>
<name>A0A7M3S9Q9_9FIRM</name>
<sequence>MIEKIEMSIMLMVQEILPLSKHMTSCLRLLIRSGDKRRLRKVVGIGVLILIMRKSSRINRA</sequence>
<reference evidence="1 2" key="2">
    <citation type="submission" date="2020-08" db="EMBL/GenBank/DDBJ databases">
        <authorList>
            <person name="Ueki A."/>
            <person name="Tonouchi A."/>
        </authorList>
    </citation>
    <scope>NUCLEOTIDE SEQUENCE [LARGE SCALE GENOMIC DNA]</scope>
    <source>
        <strain evidence="1 2">CTTW</strain>
    </source>
</reference>
<dbReference type="AlphaFoldDB" id="A0A7M3S9Q9"/>
<dbReference type="Proteomes" id="UP000515703">
    <property type="component" value="Chromosome"/>
</dbReference>
<reference evidence="1 2" key="1">
    <citation type="submission" date="2020-08" db="EMBL/GenBank/DDBJ databases">
        <title>Draft genome sequencing of an Anaerocolumna strain isolated from anoxic soil subjected to BSD treatment.</title>
        <authorList>
            <person name="Uek A."/>
            <person name="Tonouchi A."/>
        </authorList>
    </citation>
    <scope>NUCLEOTIDE SEQUENCE [LARGE SCALE GENOMIC DNA]</scope>
    <source>
        <strain evidence="1 2">CTTW</strain>
    </source>
</reference>
<keyword evidence="2" id="KW-1185">Reference proteome</keyword>
<dbReference type="KEGG" id="acht:bsdcttw_43670"/>
<accession>A0A7M3S9Q9</accession>
<evidence type="ECO:0000313" key="2">
    <source>
        <dbReference type="Proteomes" id="UP000515703"/>
    </source>
</evidence>
<organism evidence="1 2">
    <name type="scientific">Anaerocolumna chitinilytica</name>
    <dbReference type="NCBI Taxonomy" id="1727145"/>
    <lineage>
        <taxon>Bacteria</taxon>
        <taxon>Bacillati</taxon>
        <taxon>Bacillota</taxon>
        <taxon>Clostridia</taxon>
        <taxon>Lachnospirales</taxon>
        <taxon>Lachnospiraceae</taxon>
        <taxon>Anaerocolumna</taxon>
    </lineage>
</organism>